<evidence type="ECO:0000313" key="2">
    <source>
        <dbReference type="EMBL" id="NYJ19016.1"/>
    </source>
</evidence>
<feature type="transmembrane region" description="Helical" evidence="1">
    <location>
        <begin position="74"/>
        <end position="93"/>
    </location>
</feature>
<gene>
    <name evidence="2" type="ORF">HNR05_000807</name>
</gene>
<keyword evidence="1" id="KW-1133">Transmembrane helix</keyword>
<dbReference type="AlphaFoldDB" id="A0A7Z0ECA9"/>
<reference evidence="2 3" key="1">
    <citation type="submission" date="2020-07" db="EMBL/GenBank/DDBJ databases">
        <title>Sequencing the genomes of 1000 actinobacteria strains.</title>
        <authorList>
            <person name="Klenk H.-P."/>
        </authorList>
    </citation>
    <scope>NUCLEOTIDE SEQUENCE [LARGE SCALE GENOMIC DNA]</scope>
    <source>
        <strain evidence="2 3">LI1</strain>
    </source>
</reference>
<accession>A0A7Z0ECA9</accession>
<feature type="transmembrane region" description="Helical" evidence="1">
    <location>
        <begin position="20"/>
        <end position="53"/>
    </location>
</feature>
<keyword evidence="3" id="KW-1185">Reference proteome</keyword>
<evidence type="ECO:0000313" key="3">
    <source>
        <dbReference type="Proteomes" id="UP000537260"/>
    </source>
</evidence>
<organism evidence="2 3">
    <name type="scientific">Glaciibacter psychrotolerans</name>
    <dbReference type="NCBI Taxonomy" id="670054"/>
    <lineage>
        <taxon>Bacteria</taxon>
        <taxon>Bacillati</taxon>
        <taxon>Actinomycetota</taxon>
        <taxon>Actinomycetes</taxon>
        <taxon>Micrococcales</taxon>
        <taxon>Microbacteriaceae</taxon>
        <taxon>Glaciibacter</taxon>
    </lineage>
</organism>
<keyword evidence="1" id="KW-0812">Transmembrane</keyword>
<comment type="caution">
    <text evidence="2">The sequence shown here is derived from an EMBL/GenBank/DDBJ whole genome shotgun (WGS) entry which is preliminary data.</text>
</comment>
<protein>
    <recommendedName>
        <fullName evidence="4">DUF4190 domain-containing protein</fullName>
    </recommendedName>
</protein>
<dbReference type="RefSeq" id="WP_179577842.1">
    <property type="nucleotide sequence ID" value="NZ_JACCFM010000001.1"/>
</dbReference>
<evidence type="ECO:0000256" key="1">
    <source>
        <dbReference type="SAM" id="Phobius"/>
    </source>
</evidence>
<sequence>MSESAEPDAVPSAGPLPVAGSALAAFALGIGAILALPLSTPLAPMWAVGAILAGIASRRRLRNDPSVRGSRLSVAGFLLGIVAAVISFVPFWLPLLFTALNPATYFG</sequence>
<evidence type="ECO:0008006" key="4">
    <source>
        <dbReference type="Google" id="ProtNLM"/>
    </source>
</evidence>
<dbReference type="EMBL" id="JACCFM010000001">
    <property type="protein sequence ID" value="NYJ19016.1"/>
    <property type="molecule type" value="Genomic_DNA"/>
</dbReference>
<keyword evidence="1" id="KW-0472">Membrane</keyword>
<proteinExistence type="predicted"/>
<name>A0A7Z0ECA9_9MICO</name>
<dbReference type="Proteomes" id="UP000537260">
    <property type="component" value="Unassembled WGS sequence"/>
</dbReference>